<dbReference type="InterPro" id="IPR022156">
    <property type="entry name" value="Uncharacterised_YfbK_N"/>
</dbReference>
<dbReference type="AlphaFoldDB" id="A0A5C6E674"/>
<dbReference type="EMBL" id="SJPV01000001">
    <property type="protein sequence ID" value="TWU42659.1"/>
    <property type="molecule type" value="Genomic_DNA"/>
</dbReference>
<organism evidence="4 5">
    <name type="scientific">Novipirellula artificiosorum</name>
    <dbReference type="NCBI Taxonomy" id="2528016"/>
    <lineage>
        <taxon>Bacteria</taxon>
        <taxon>Pseudomonadati</taxon>
        <taxon>Planctomycetota</taxon>
        <taxon>Planctomycetia</taxon>
        <taxon>Pirellulales</taxon>
        <taxon>Pirellulaceae</taxon>
        <taxon>Novipirellula</taxon>
    </lineage>
</organism>
<evidence type="ECO:0000256" key="2">
    <source>
        <dbReference type="SAM" id="Phobius"/>
    </source>
</evidence>
<evidence type="ECO:0000256" key="1">
    <source>
        <dbReference type="SAM" id="MobiDB-lite"/>
    </source>
</evidence>
<feature type="region of interest" description="Disordered" evidence="1">
    <location>
        <begin position="376"/>
        <end position="416"/>
    </location>
</feature>
<dbReference type="PANTHER" id="PTHR10579:SF43">
    <property type="entry name" value="ZINC FINGER (C3HC4-TYPE RING FINGER) FAMILY PROTEIN"/>
    <property type="match status" value="1"/>
</dbReference>
<dbReference type="RefSeq" id="WP_146524670.1">
    <property type="nucleotide sequence ID" value="NZ_SJPV01000001.1"/>
</dbReference>
<evidence type="ECO:0000313" key="4">
    <source>
        <dbReference type="EMBL" id="TWU42659.1"/>
    </source>
</evidence>
<dbReference type="SUPFAM" id="SSF53300">
    <property type="entry name" value="vWA-like"/>
    <property type="match status" value="1"/>
</dbReference>
<dbReference type="InterPro" id="IPR002035">
    <property type="entry name" value="VWF_A"/>
</dbReference>
<dbReference type="SMART" id="SM00327">
    <property type="entry name" value="VWA"/>
    <property type="match status" value="1"/>
</dbReference>
<dbReference type="Proteomes" id="UP000319143">
    <property type="component" value="Unassembled WGS sequence"/>
</dbReference>
<accession>A0A5C6E674</accession>
<feature type="transmembrane region" description="Helical" evidence="2">
    <location>
        <begin position="122"/>
        <end position="141"/>
    </location>
</feature>
<dbReference type="Pfam" id="PF12450">
    <property type="entry name" value="vWF_A"/>
    <property type="match status" value="1"/>
</dbReference>
<proteinExistence type="predicted"/>
<reference evidence="4 5" key="1">
    <citation type="submission" date="2019-02" db="EMBL/GenBank/DDBJ databases">
        <title>Deep-cultivation of Planctomycetes and their phenomic and genomic characterization uncovers novel biology.</title>
        <authorList>
            <person name="Wiegand S."/>
            <person name="Jogler M."/>
            <person name="Boedeker C."/>
            <person name="Pinto D."/>
            <person name="Vollmers J."/>
            <person name="Rivas-Marin E."/>
            <person name="Kohn T."/>
            <person name="Peeters S.H."/>
            <person name="Heuer A."/>
            <person name="Rast P."/>
            <person name="Oberbeckmann S."/>
            <person name="Bunk B."/>
            <person name="Jeske O."/>
            <person name="Meyerdierks A."/>
            <person name="Storesund J.E."/>
            <person name="Kallscheuer N."/>
            <person name="Luecker S."/>
            <person name="Lage O.M."/>
            <person name="Pohl T."/>
            <person name="Merkel B.J."/>
            <person name="Hornburger P."/>
            <person name="Mueller R.-W."/>
            <person name="Bruemmer F."/>
            <person name="Labrenz M."/>
            <person name="Spormann A.M."/>
            <person name="Op Den Camp H."/>
            <person name="Overmann J."/>
            <person name="Amann R."/>
            <person name="Jetten M.S.M."/>
            <person name="Mascher T."/>
            <person name="Medema M.H."/>
            <person name="Devos D.P."/>
            <person name="Kaster A.-K."/>
            <person name="Ovreas L."/>
            <person name="Rohde M."/>
            <person name="Galperin M.Y."/>
            <person name="Jogler C."/>
        </authorList>
    </citation>
    <scope>NUCLEOTIDE SEQUENCE [LARGE SCALE GENOMIC DNA]</scope>
    <source>
        <strain evidence="4 5">Poly41</strain>
    </source>
</reference>
<dbReference type="OrthoDB" id="9805121at2"/>
<gene>
    <name evidence="4" type="ORF">Poly41_09580</name>
</gene>
<dbReference type="Pfam" id="PF12034">
    <property type="entry name" value="YfbK_C"/>
    <property type="match status" value="1"/>
</dbReference>
<keyword evidence="2" id="KW-0472">Membrane</keyword>
<evidence type="ECO:0000259" key="3">
    <source>
        <dbReference type="PROSITE" id="PS50234"/>
    </source>
</evidence>
<protein>
    <submittedName>
        <fullName evidence="4">von Willebrand factor</fullName>
    </submittedName>
</protein>
<feature type="compositionally biased region" description="Gly residues" evidence="1">
    <location>
        <begin position="393"/>
        <end position="402"/>
    </location>
</feature>
<feature type="domain" description="VWFA" evidence="3">
    <location>
        <begin position="675"/>
        <end position="849"/>
    </location>
</feature>
<keyword evidence="2" id="KW-0812">Transmembrane</keyword>
<name>A0A5C6E674_9BACT</name>
<evidence type="ECO:0000313" key="5">
    <source>
        <dbReference type="Proteomes" id="UP000319143"/>
    </source>
</evidence>
<dbReference type="PANTHER" id="PTHR10579">
    <property type="entry name" value="CALCIUM-ACTIVATED CHLORIDE CHANNEL REGULATOR"/>
    <property type="match status" value="1"/>
</dbReference>
<comment type="caution">
    <text evidence="4">The sequence shown here is derived from an EMBL/GenBank/DDBJ whole genome shotgun (WGS) entry which is preliminary data.</text>
</comment>
<keyword evidence="5" id="KW-1185">Reference proteome</keyword>
<feature type="region of interest" description="Disordered" evidence="1">
    <location>
        <begin position="205"/>
        <end position="231"/>
    </location>
</feature>
<keyword evidence="2" id="KW-1133">Transmembrane helix</keyword>
<dbReference type="InterPro" id="IPR051266">
    <property type="entry name" value="CLCR"/>
</dbReference>
<dbReference type="Gene3D" id="3.40.50.410">
    <property type="entry name" value="von Willebrand factor, type A domain"/>
    <property type="match status" value="1"/>
</dbReference>
<feature type="compositionally biased region" description="Polar residues" evidence="1">
    <location>
        <begin position="217"/>
        <end position="230"/>
    </location>
</feature>
<dbReference type="Pfam" id="PF13519">
    <property type="entry name" value="VWA_2"/>
    <property type="match status" value="1"/>
</dbReference>
<dbReference type="PROSITE" id="PS50234">
    <property type="entry name" value="VWFA"/>
    <property type="match status" value="1"/>
</dbReference>
<sequence>MNQTPNPPSNDPELEARIVALVLGEASEAQRSDAPRDELKRLIEEHPEQAAFMREIQNVDGLLRDVAKGEAVGGEEEWKLPAEKRKIVLAEIHGELPESSHGKSAVSMPLRRRMMQRDFLRSFAKVAAVLLVAVLFGSIWFGSVAMRTAQRARSSYSLSQRKQLDDALHSELNAVAIPELSSYASMAEGAIAKHGAIVMTDGIVSKDDRDSSRGRSAMSTAESDSKSSLSGIRESLEAKSLPSPYYLQDDVQYFPAGPEFKLSREAAVLRQTRKEELQTRAGQTDVLRRSMSLRGGTDLSYSLEAAPADAPAAGRKMDVDMDIDGVEQEGVWLDHESVRADGMSAGLAGEDKVLGERLLEESVAATSRDVKGQYFSADSASMGEPPAPSAPWGGMGGGGMSGGAAMDGLSDRSKKNLDRDQYDFGLQENSPMDGESEPMATIDELSIAGKVVKGLTENKTADQPEWRVQPGQSNRGWFFGDDASREHADPVPAELEELGKDSINLNLGGIASAWDELPTQQKAELGESRQLEDHFAAIDGGMRYRFVAPELPALYGQDLFRDYKNASPQRLAAPAGLDEKTAEAEAFSTFSLHVSDVSFKLAQAALASGSWPEPGKVRIEEFVNAMDYGDPMPSESEKVACRVEQSIHPFLQQRNVLRVSMRTAAAGRASNTPLRLTLLLDNSGSMERIDRSQTVRRAFAMLAEQLKPIDQVTLISFARQPRLLADQVSGSQSNELVQLIDNLPSEGGTNIEAALQLAFEKAREQQLEGAQNRIVLLTDGAVNLGDANPDRLSQMIVTMRGAGIAFDAAGISAEGLNDEILEALTRKGDGRYYLLDSVASADDGFARQIAGALRPSAKNVKVQVEFNPKRVGRYKLLGFEKHLLNKEDFRDDQVDAAEMAAAEAGVALYQFEAKPDGEGDVGSVSVRFRDLSTGQMIENHWPIPYEPGAPRLDRAAPSLRIATSAALLAAKLRGEPLGETVDLKTLATLIAGLPDQDRTAPRILQLGQMIQQAREVSGK</sequence>
<dbReference type="InterPro" id="IPR021908">
    <property type="entry name" value="YfbK_C"/>
</dbReference>
<dbReference type="InterPro" id="IPR036465">
    <property type="entry name" value="vWFA_dom_sf"/>
</dbReference>